<protein>
    <submittedName>
        <fullName evidence="1">Uncharacterized protein</fullName>
    </submittedName>
</protein>
<proteinExistence type="predicted"/>
<evidence type="ECO:0000313" key="1">
    <source>
        <dbReference type="EMBL" id="CAH1973511.1"/>
    </source>
</evidence>
<dbReference type="Proteomes" id="UP001152888">
    <property type="component" value="Unassembled WGS sequence"/>
</dbReference>
<sequence length="108" mass="11512">MCNANQTRRASDADGPFTMKYVGPADLEAALLGAFNKYINLTAAKTPTTHTGAKKNKGTGLKQNEPAHAFTDTIKDSSKDISLISAAEDCRTLYVGNVSTESSSEKIK</sequence>
<comment type="caution">
    <text evidence="1">The sequence shown here is derived from an EMBL/GenBank/DDBJ whole genome shotgun (WGS) entry which is preliminary data.</text>
</comment>
<dbReference type="EMBL" id="CAKOFQ010006810">
    <property type="protein sequence ID" value="CAH1973511.1"/>
    <property type="molecule type" value="Genomic_DNA"/>
</dbReference>
<reference evidence="1" key="1">
    <citation type="submission" date="2022-03" db="EMBL/GenBank/DDBJ databases">
        <authorList>
            <person name="Sayadi A."/>
        </authorList>
    </citation>
    <scope>NUCLEOTIDE SEQUENCE</scope>
</reference>
<accession>A0A9P0KGK6</accession>
<evidence type="ECO:0000313" key="2">
    <source>
        <dbReference type="Proteomes" id="UP001152888"/>
    </source>
</evidence>
<organism evidence="1 2">
    <name type="scientific">Acanthoscelides obtectus</name>
    <name type="common">Bean weevil</name>
    <name type="synonym">Bruchus obtectus</name>
    <dbReference type="NCBI Taxonomy" id="200917"/>
    <lineage>
        <taxon>Eukaryota</taxon>
        <taxon>Metazoa</taxon>
        <taxon>Ecdysozoa</taxon>
        <taxon>Arthropoda</taxon>
        <taxon>Hexapoda</taxon>
        <taxon>Insecta</taxon>
        <taxon>Pterygota</taxon>
        <taxon>Neoptera</taxon>
        <taxon>Endopterygota</taxon>
        <taxon>Coleoptera</taxon>
        <taxon>Polyphaga</taxon>
        <taxon>Cucujiformia</taxon>
        <taxon>Chrysomeloidea</taxon>
        <taxon>Chrysomelidae</taxon>
        <taxon>Bruchinae</taxon>
        <taxon>Bruchini</taxon>
        <taxon>Acanthoscelides</taxon>
    </lineage>
</organism>
<gene>
    <name evidence="1" type="ORF">ACAOBT_LOCUS10589</name>
</gene>
<keyword evidence="2" id="KW-1185">Reference proteome</keyword>
<dbReference type="AlphaFoldDB" id="A0A9P0KGK6"/>
<name>A0A9P0KGK6_ACAOB</name>